<name>A0A0M2KAG8_9GAMM</name>
<gene>
    <name evidence="3" type="ORF">SY86_14530</name>
    <name evidence="2" type="ORF">SY86_25120</name>
</gene>
<sequence length="81" mass="9331">MVKPARSLIKLLIFIGLCILSLKFVHTYPYPMPENQLAVWFKISECLGVSDPKNVYFPVVLVIDLIVAVIAYKLIVRLWRI</sequence>
<evidence type="ECO:0000313" key="3">
    <source>
        <dbReference type="EMBL" id="KKF36385.1"/>
    </source>
</evidence>
<dbReference type="EMBL" id="JXNU01000005">
    <property type="protein sequence ID" value="KKF34267.1"/>
    <property type="molecule type" value="Genomic_DNA"/>
</dbReference>
<dbReference type="Proteomes" id="UP000033924">
    <property type="component" value="Unassembled WGS sequence"/>
</dbReference>
<accession>A0A0M2KAG8</accession>
<keyword evidence="1" id="KW-1133">Transmembrane helix</keyword>
<reference evidence="2 4" key="1">
    <citation type="submission" date="2015-01" db="EMBL/GenBank/DDBJ databases">
        <title>Erwinia tracheiphila.</title>
        <authorList>
            <person name="Shapiro L.R."/>
        </authorList>
    </citation>
    <scope>NUCLEOTIDE SEQUENCE [LARGE SCALE GENOMIC DNA]</scope>
    <source>
        <strain evidence="2 4">BuffGH</strain>
    </source>
</reference>
<keyword evidence="4" id="KW-1185">Reference proteome</keyword>
<feature type="transmembrane region" description="Helical" evidence="1">
    <location>
        <begin position="55"/>
        <end position="75"/>
    </location>
</feature>
<keyword evidence="1" id="KW-0812">Transmembrane</keyword>
<proteinExistence type="predicted"/>
<dbReference type="EMBL" id="JXNU01000003">
    <property type="protein sequence ID" value="KKF36385.1"/>
    <property type="molecule type" value="Genomic_DNA"/>
</dbReference>
<keyword evidence="1" id="KW-0472">Membrane</keyword>
<organism evidence="2 4">
    <name type="scientific">Erwinia tracheiphila</name>
    <dbReference type="NCBI Taxonomy" id="65700"/>
    <lineage>
        <taxon>Bacteria</taxon>
        <taxon>Pseudomonadati</taxon>
        <taxon>Pseudomonadota</taxon>
        <taxon>Gammaproteobacteria</taxon>
        <taxon>Enterobacterales</taxon>
        <taxon>Erwiniaceae</taxon>
        <taxon>Erwinia</taxon>
    </lineage>
</organism>
<dbReference type="PATRIC" id="fig|65700.7.peg.3639"/>
<comment type="caution">
    <text evidence="2">The sequence shown here is derived from an EMBL/GenBank/DDBJ whole genome shotgun (WGS) entry which is preliminary data.</text>
</comment>
<evidence type="ECO:0000313" key="2">
    <source>
        <dbReference type="EMBL" id="KKF34267.1"/>
    </source>
</evidence>
<protein>
    <submittedName>
        <fullName evidence="2">Membrane protein</fullName>
    </submittedName>
</protein>
<dbReference type="AlphaFoldDB" id="A0A0M2KAG8"/>
<evidence type="ECO:0000256" key="1">
    <source>
        <dbReference type="SAM" id="Phobius"/>
    </source>
</evidence>
<evidence type="ECO:0000313" key="4">
    <source>
        <dbReference type="Proteomes" id="UP000033924"/>
    </source>
</evidence>